<proteinExistence type="inferred from homology"/>
<evidence type="ECO:0000256" key="1">
    <source>
        <dbReference type="RuleBase" id="RU000363"/>
    </source>
</evidence>
<sequence length="290" mass="31127">MPSVLITGAARGIGRSIAIHLAANGWEVFAGVRTDDDAAAIAMNHPITPVILDITDADHLAALDSSLPESLDAVVNNAGVLVYGPLEALSLAELRRQFEVNVFGQIAVTQAVLPRLRRAQGRIVLVSSLTGKVALPLIGAYCASKFALEAAGDVLRMELKRWNIAVALIEAGATDTDMCRNGHDMLDDAAARLSAEHRELYEGHFTGLNNSLMSQMTAAPVPPEKVAAVVVKALTARRPRDRYFIAAGDKLQQALMTQLPATARDWVLRRVTNQPGSSQPSRRLLRLAGM</sequence>
<dbReference type="PRINTS" id="PR00081">
    <property type="entry name" value="GDHRDH"/>
</dbReference>
<dbReference type="PANTHER" id="PTHR43313">
    <property type="entry name" value="SHORT-CHAIN DEHYDROGENASE/REDUCTASE FAMILY 9C"/>
    <property type="match status" value="1"/>
</dbReference>
<dbReference type="InterPro" id="IPR002347">
    <property type="entry name" value="SDR_fam"/>
</dbReference>
<dbReference type="Gene3D" id="3.40.50.720">
    <property type="entry name" value="NAD(P)-binding Rossmann-like Domain"/>
    <property type="match status" value="1"/>
</dbReference>
<gene>
    <name evidence="3" type="ORF">ABH38_09615</name>
</gene>
<dbReference type="CDD" id="cd05374">
    <property type="entry name" value="17beta-HSD-like_SDR_c"/>
    <property type="match status" value="1"/>
</dbReference>
<dbReference type="InterPro" id="IPR036291">
    <property type="entry name" value="NAD(P)-bd_dom_sf"/>
</dbReference>
<dbReference type="SMART" id="SM00822">
    <property type="entry name" value="PKS_KR"/>
    <property type="match status" value="1"/>
</dbReference>
<keyword evidence="4" id="KW-1185">Reference proteome</keyword>
<organism evidence="3 4">
    <name type="scientific">Mycobacterium haemophilum</name>
    <dbReference type="NCBI Taxonomy" id="29311"/>
    <lineage>
        <taxon>Bacteria</taxon>
        <taxon>Bacillati</taxon>
        <taxon>Actinomycetota</taxon>
        <taxon>Actinomycetes</taxon>
        <taxon>Mycobacteriales</taxon>
        <taxon>Mycobacteriaceae</taxon>
        <taxon>Mycobacterium</taxon>
    </lineage>
</organism>
<evidence type="ECO:0000313" key="4">
    <source>
        <dbReference type="Proteomes" id="UP000036334"/>
    </source>
</evidence>
<dbReference type="EMBL" id="LDPR01000006">
    <property type="protein sequence ID" value="KLO37231.1"/>
    <property type="molecule type" value="Genomic_DNA"/>
</dbReference>
<reference evidence="3 4" key="1">
    <citation type="submission" date="2015-05" db="EMBL/GenBank/DDBJ databases">
        <title>Genome sequence of Mycobacterium haemophilum.</title>
        <authorList>
            <person name="Greninger A.L."/>
            <person name="Cunningham G."/>
            <person name="Miller S."/>
        </authorList>
    </citation>
    <scope>NUCLEOTIDE SEQUENCE [LARGE SCALE GENOMIC DNA]</scope>
    <source>
        <strain evidence="4">UC1</strain>
    </source>
</reference>
<dbReference type="STRING" id="1202450.B586_12690"/>
<comment type="similarity">
    <text evidence="1">Belongs to the short-chain dehydrogenases/reductases (SDR) family.</text>
</comment>
<dbReference type="InterPro" id="IPR057326">
    <property type="entry name" value="KR_dom"/>
</dbReference>
<dbReference type="Proteomes" id="UP000036334">
    <property type="component" value="Unassembled WGS sequence"/>
</dbReference>
<dbReference type="RefSeq" id="WP_047314023.1">
    <property type="nucleotide sequence ID" value="NZ_LDPQ01000003.1"/>
</dbReference>
<dbReference type="GO" id="GO:0008202">
    <property type="term" value="P:steroid metabolic process"/>
    <property type="evidence" value="ECO:0007669"/>
    <property type="project" value="TreeGrafter"/>
</dbReference>
<dbReference type="PRINTS" id="PR00080">
    <property type="entry name" value="SDRFAMILY"/>
</dbReference>
<comment type="caution">
    <text evidence="3">The sequence shown here is derived from an EMBL/GenBank/DDBJ whole genome shotgun (WGS) entry which is preliminary data.</text>
</comment>
<accession>A0A0I9UL56</accession>
<feature type="domain" description="Ketoreductase" evidence="2">
    <location>
        <begin position="2"/>
        <end position="172"/>
    </location>
</feature>
<evidence type="ECO:0000313" key="3">
    <source>
        <dbReference type="EMBL" id="KLO37231.1"/>
    </source>
</evidence>
<dbReference type="AlphaFoldDB" id="A0A0I9UL56"/>
<dbReference type="OrthoDB" id="9792003at2"/>
<dbReference type="SUPFAM" id="SSF51735">
    <property type="entry name" value="NAD(P)-binding Rossmann-fold domains"/>
    <property type="match status" value="1"/>
</dbReference>
<dbReference type="GO" id="GO:0016491">
    <property type="term" value="F:oxidoreductase activity"/>
    <property type="evidence" value="ECO:0007669"/>
    <property type="project" value="TreeGrafter"/>
</dbReference>
<dbReference type="Pfam" id="PF00106">
    <property type="entry name" value="adh_short"/>
    <property type="match status" value="1"/>
</dbReference>
<dbReference type="PANTHER" id="PTHR43313:SF1">
    <property type="entry name" value="3BETA-HYDROXYSTEROID DEHYDROGENASE DHS-16"/>
    <property type="match status" value="1"/>
</dbReference>
<evidence type="ECO:0000259" key="2">
    <source>
        <dbReference type="SMART" id="SM00822"/>
    </source>
</evidence>
<protein>
    <submittedName>
        <fullName evidence="3">Retinol dehydrogenase</fullName>
    </submittedName>
</protein>
<name>A0A0I9UL56_9MYCO</name>